<name>A0A8S5PUD0_9CAUD</name>
<dbReference type="EMBL" id="BK015517">
    <property type="protein sequence ID" value="DAE10670.1"/>
    <property type="molecule type" value="Genomic_DNA"/>
</dbReference>
<evidence type="ECO:0000313" key="1">
    <source>
        <dbReference type="EMBL" id="DAE10670.1"/>
    </source>
</evidence>
<sequence length="156" mass="17294">MSTYIKVDTGNVPQLGRRWRGEASGAVQRILANGSVIVQRSMRKNAPVGVTQRLAGNIQRTVGNGEAKITPLSKYAPVIEKGRKPGSRIPPWKNEDFQRWVRAKLGNVSPFVVARSIARKGTQPQPFIEKTYKETEPQIQEYAARAIANVISKLEA</sequence>
<organism evidence="1">
    <name type="scientific">Siphoviridae sp. ctlgF9</name>
    <dbReference type="NCBI Taxonomy" id="2825649"/>
    <lineage>
        <taxon>Viruses</taxon>
        <taxon>Duplodnaviria</taxon>
        <taxon>Heunggongvirae</taxon>
        <taxon>Uroviricota</taxon>
        <taxon>Caudoviricetes</taxon>
    </lineage>
</organism>
<protein>
    <submittedName>
        <fullName evidence="1">Putative tail-component</fullName>
    </submittedName>
</protein>
<reference evidence="1" key="1">
    <citation type="journal article" date="2021" name="Proc. Natl. Acad. Sci. U.S.A.">
        <title>A Catalog of Tens of Thousands of Viruses from Human Metagenomes Reveals Hidden Associations with Chronic Diseases.</title>
        <authorList>
            <person name="Tisza M.J."/>
            <person name="Buck C.B."/>
        </authorList>
    </citation>
    <scope>NUCLEOTIDE SEQUENCE</scope>
    <source>
        <strain evidence="1">CtlgF9</strain>
    </source>
</reference>
<proteinExistence type="predicted"/>
<accession>A0A8S5PUD0</accession>